<feature type="region of interest" description="Disordered" evidence="1">
    <location>
        <begin position="425"/>
        <end position="559"/>
    </location>
</feature>
<feature type="region of interest" description="Disordered" evidence="1">
    <location>
        <begin position="60"/>
        <end position="91"/>
    </location>
</feature>
<accession>A0AAW3A0P1</accession>
<feature type="compositionally biased region" description="Basic and acidic residues" evidence="1">
    <location>
        <begin position="473"/>
        <end position="505"/>
    </location>
</feature>
<protein>
    <submittedName>
        <fullName evidence="2">Uncharacterized protein</fullName>
    </submittedName>
</protein>
<feature type="compositionally biased region" description="Polar residues" evidence="1">
    <location>
        <begin position="308"/>
        <end position="321"/>
    </location>
</feature>
<evidence type="ECO:0000313" key="2">
    <source>
        <dbReference type="EMBL" id="KAL0496823.1"/>
    </source>
</evidence>
<feature type="compositionally biased region" description="Polar residues" evidence="1">
    <location>
        <begin position="425"/>
        <end position="440"/>
    </location>
</feature>
<proteinExistence type="predicted"/>
<feature type="compositionally biased region" description="Polar residues" evidence="1">
    <location>
        <begin position="284"/>
        <end position="293"/>
    </location>
</feature>
<sequence>MNDAFESRMSDMRARLSNLSHTVEQQEDEHHQRRSFGHRYLMEKRTADAAAIPPVAQSITSFSTSPSSARLSRPTTANSQLPQRNGVSERDVNQVYSVPKNNAPLGHHFNTNSMPAPLTCTRAAKPVSGLNAMLQLARRHASISMSEATTATDIVSSTDAKLTPMPNDSVTIPSRAFDVNPPQDTCESTPAPLTPGGAAGLHSYRFQERFPSPRQLTPLSVVNAQTLVPRDEEGRTPYHCPREELHLTNEDAKVDHNVTSKEVVSFDAFRVVQERLRQKMKQLTMPSPQSGMPLSTRDAPVESVMSGRATTPRETTSSRGFSPSLAISDFEDSSPSPRPPRGTRAETATPMRSPDEHGVLSNDTTSPPSTSSRYQQDRRDASMDVEVLPASAELDTENVSKTRRPTHGFLHDFVANDRVEAAAESSKSQWLQGRMPSSQAGVIDGPRDAFSGPAGFSGRVARAPSSGAHSKRTPVEQRGGSREYRRPPEMAIAERFKGARGRSERTTTGTARRLPSAPRHTRPRYASSSMSATRSSASREGSASTAGRPYRSSSKAAVRQKPISLNVEANILCAVTGAELFALLRMRGLIESEGDTEEYRLPPARCHRLYVTTEEHRQLKLLRQSLRSVGAEERRPDVPSYQRVTVSARARNAEFAPPPPVSHYMEV</sequence>
<gene>
    <name evidence="2" type="ORF">Q4I31_006656</name>
</gene>
<dbReference type="AlphaFoldDB" id="A0AAW3A0P1"/>
<keyword evidence="3" id="KW-1185">Reference proteome</keyword>
<reference evidence="2 3" key="1">
    <citation type="submission" date="2024-02" db="EMBL/GenBank/DDBJ databases">
        <title>FIRST GENOME SEQUENCES OF Leishmania (Viannia) shawi, Leishmania (Viannia) lindenbergi AND Leishmania (Viannia) utingensis.</title>
        <authorList>
            <person name="Resadore F."/>
            <person name="Custodio M.G.F."/>
            <person name="Boite M.C."/>
            <person name="Cupolillo E."/>
            <person name="Ferreira G.E.M."/>
        </authorList>
    </citation>
    <scope>NUCLEOTIDE SEQUENCE [LARGE SCALE GENOMIC DNA]</scope>
    <source>
        <strain evidence="2 3">MHOM/BR/1966/M15733</strain>
    </source>
</reference>
<evidence type="ECO:0000313" key="3">
    <source>
        <dbReference type="Proteomes" id="UP001500131"/>
    </source>
</evidence>
<dbReference type="Proteomes" id="UP001500131">
    <property type="component" value="Unassembled WGS sequence"/>
</dbReference>
<name>A0AAW3A0P1_9TRYP</name>
<feature type="compositionally biased region" description="Low complexity" evidence="1">
    <location>
        <begin position="60"/>
        <end position="76"/>
    </location>
</feature>
<feature type="compositionally biased region" description="Low complexity" evidence="1">
    <location>
        <begin position="524"/>
        <end position="539"/>
    </location>
</feature>
<comment type="caution">
    <text evidence="2">The sequence shown here is derived from an EMBL/GenBank/DDBJ whole genome shotgun (WGS) entry which is preliminary data.</text>
</comment>
<dbReference type="EMBL" id="JBAMZK010000034">
    <property type="protein sequence ID" value="KAL0496823.1"/>
    <property type="molecule type" value="Genomic_DNA"/>
</dbReference>
<organism evidence="2 3">
    <name type="scientific">Leishmania lindenbergi</name>
    <dbReference type="NCBI Taxonomy" id="651832"/>
    <lineage>
        <taxon>Eukaryota</taxon>
        <taxon>Discoba</taxon>
        <taxon>Euglenozoa</taxon>
        <taxon>Kinetoplastea</taxon>
        <taxon>Metakinetoplastina</taxon>
        <taxon>Trypanosomatida</taxon>
        <taxon>Trypanosomatidae</taxon>
        <taxon>Leishmaniinae</taxon>
        <taxon>Leishmania</taxon>
    </lineage>
</organism>
<evidence type="ECO:0000256" key="1">
    <source>
        <dbReference type="SAM" id="MobiDB-lite"/>
    </source>
</evidence>
<feature type="compositionally biased region" description="Polar residues" evidence="1">
    <location>
        <begin position="541"/>
        <end position="555"/>
    </location>
</feature>
<feature type="compositionally biased region" description="Polar residues" evidence="1">
    <location>
        <begin position="77"/>
        <end position="86"/>
    </location>
</feature>
<feature type="region of interest" description="Disordered" evidence="1">
    <location>
        <begin position="280"/>
        <end position="382"/>
    </location>
</feature>